<keyword evidence="14" id="KW-1185">Reference proteome</keyword>
<comment type="caution">
    <text evidence="13">The sequence shown here is derived from an EMBL/GenBank/DDBJ whole genome shotgun (WGS) entry which is preliminary data.</text>
</comment>
<dbReference type="RefSeq" id="WP_203751045.1">
    <property type="nucleotide sequence ID" value="NZ_BONK01000004.1"/>
</dbReference>
<dbReference type="InterPro" id="IPR036890">
    <property type="entry name" value="HATPase_C_sf"/>
</dbReference>
<dbReference type="Pfam" id="PF02518">
    <property type="entry name" value="HATPase_c"/>
    <property type="match status" value="1"/>
</dbReference>
<evidence type="ECO:0000256" key="7">
    <source>
        <dbReference type="ARBA" id="ARBA00022840"/>
    </source>
</evidence>
<dbReference type="GO" id="GO:0000155">
    <property type="term" value="F:phosphorelay sensor kinase activity"/>
    <property type="evidence" value="ECO:0007669"/>
    <property type="project" value="InterPro"/>
</dbReference>
<keyword evidence="7" id="KW-0067">ATP-binding</keyword>
<keyword evidence="4" id="KW-0808">Transferase</keyword>
<keyword evidence="8" id="KW-0902">Two-component regulatory system</keyword>
<keyword evidence="5" id="KW-0547">Nucleotide-binding</keyword>
<evidence type="ECO:0000313" key="13">
    <source>
        <dbReference type="EMBL" id="GIG20901.1"/>
    </source>
</evidence>
<feature type="domain" description="Putative sensor" evidence="12">
    <location>
        <begin position="17"/>
        <end position="207"/>
    </location>
</feature>
<keyword evidence="9" id="KW-0472">Membrane</keyword>
<dbReference type="EMBL" id="BONK01000004">
    <property type="protein sequence ID" value="GIG20901.1"/>
    <property type="molecule type" value="Genomic_DNA"/>
</dbReference>
<dbReference type="CDD" id="cd16917">
    <property type="entry name" value="HATPase_UhpB-NarQ-NarX-like"/>
    <property type="match status" value="1"/>
</dbReference>
<dbReference type="Gene3D" id="1.20.5.1930">
    <property type="match status" value="1"/>
</dbReference>
<sequence length="437" mass="46441">MSNTIFSGRTWREYVYHWAALFLGSFGLAYVLLVPSLAAGLLVTVVGLFLVGGLVLGARGWGAAWRGLADGLLDEHVAAPPAFVRPRGFWRSLGAMLFDSTGWRALLFMLVAFPLSIVTFVVSTVFLAIGLGGVTYWMWWRWLPEQTMDDGTVHRGFSIANGDWYWFADRPSRVALVALGGVVFLAIWPLINHGLASLARMLSRGLLGPTSGAVRVAQLRASRAAAVEDADARLRRIERDLHDGTQARLVAVAMQLGEAQDILATGGDPTLAADLVDVAHTSTKEALTELREIARGIHPPALDDGLAVALETFAARVPLPVTVQVDPALESDGGISPAVRSIAYFTAAELLTNAAKHAGATRAVLTVERPDADSLHLRVHDDGRGGAVVVHGGQDGLRTGLAGLTERIATVDGDFTLTSPAGGPTVVDVTLPTSTRP</sequence>
<evidence type="ECO:0000256" key="5">
    <source>
        <dbReference type="ARBA" id="ARBA00022741"/>
    </source>
</evidence>
<comment type="catalytic activity">
    <reaction evidence="1">
        <text>ATP + protein L-histidine = ADP + protein N-phospho-L-histidine.</text>
        <dbReference type="EC" id="2.7.13.3"/>
    </reaction>
</comment>
<dbReference type="PANTHER" id="PTHR24421">
    <property type="entry name" value="NITRATE/NITRITE SENSOR PROTEIN NARX-RELATED"/>
    <property type="match status" value="1"/>
</dbReference>
<proteinExistence type="predicted"/>
<evidence type="ECO:0000256" key="8">
    <source>
        <dbReference type="ARBA" id="ARBA00023012"/>
    </source>
</evidence>
<dbReference type="GO" id="GO:0046983">
    <property type="term" value="F:protein dimerization activity"/>
    <property type="evidence" value="ECO:0007669"/>
    <property type="project" value="InterPro"/>
</dbReference>
<keyword evidence="3" id="KW-0597">Phosphoprotein</keyword>
<evidence type="ECO:0000256" key="3">
    <source>
        <dbReference type="ARBA" id="ARBA00022553"/>
    </source>
</evidence>
<dbReference type="SUPFAM" id="SSF55874">
    <property type="entry name" value="ATPase domain of HSP90 chaperone/DNA topoisomerase II/histidine kinase"/>
    <property type="match status" value="1"/>
</dbReference>
<feature type="domain" description="Signal transduction histidine kinase subgroup 3 dimerisation and phosphoacceptor" evidence="11">
    <location>
        <begin position="235"/>
        <end position="302"/>
    </location>
</feature>
<evidence type="ECO:0000256" key="2">
    <source>
        <dbReference type="ARBA" id="ARBA00012438"/>
    </source>
</evidence>
<evidence type="ECO:0000259" key="12">
    <source>
        <dbReference type="Pfam" id="PF13796"/>
    </source>
</evidence>
<feature type="transmembrane region" description="Helical" evidence="9">
    <location>
        <begin position="106"/>
        <end position="139"/>
    </location>
</feature>
<dbReference type="GO" id="GO:0016020">
    <property type="term" value="C:membrane"/>
    <property type="evidence" value="ECO:0007669"/>
    <property type="project" value="InterPro"/>
</dbReference>
<feature type="domain" description="Histidine kinase/HSP90-like ATPase" evidence="10">
    <location>
        <begin position="348"/>
        <end position="433"/>
    </location>
</feature>
<organism evidence="13 14">
    <name type="scientific">Cellulomonas chitinilytica</name>
    <dbReference type="NCBI Taxonomy" id="398759"/>
    <lineage>
        <taxon>Bacteria</taxon>
        <taxon>Bacillati</taxon>
        <taxon>Actinomycetota</taxon>
        <taxon>Actinomycetes</taxon>
        <taxon>Micrococcales</taxon>
        <taxon>Cellulomonadaceae</taxon>
        <taxon>Cellulomonas</taxon>
    </lineage>
</organism>
<dbReference type="Gene3D" id="3.30.565.10">
    <property type="entry name" value="Histidine kinase-like ATPase, C-terminal domain"/>
    <property type="match status" value="1"/>
</dbReference>
<dbReference type="InterPro" id="IPR011712">
    <property type="entry name" value="Sig_transdc_His_kin_sub3_dim/P"/>
</dbReference>
<dbReference type="Proteomes" id="UP000632740">
    <property type="component" value="Unassembled WGS sequence"/>
</dbReference>
<keyword evidence="6 13" id="KW-0418">Kinase</keyword>
<dbReference type="PANTHER" id="PTHR24421:SF10">
    <property type="entry name" value="NITRATE_NITRITE SENSOR PROTEIN NARQ"/>
    <property type="match status" value="1"/>
</dbReference>
<dbReference type="InterPro" id="IPR050482">
    <property type="entry name" value="Sensor_HK_TwoCompSys"/>
</dbReference>
<dbReference type="InterPro" id="IPR003594">
    <property type="entry name" value="HATPase_dom"/>
</dbReference>
<evidence type="ECO:0000256" key="1">
    <source>
        <dbReference type="ARBA" id="ARBA00000085"/>
    </source>
</evidence>
<protein>
    <recommendedName>
        <fullName evidence="2">histidine kinase</fullName>
        <ecNumber evidence="2">2.7.13.3</ecNumber>
    </recommendedName>
</protein>
<feature type="transmembrane region" description="Helical" evidence="9">
    <location>
        <begin position="39"/>
        <end position="58"/>
    </location>
</feature>
<reference evidence="13" key="1">
    <citation type="submission" date="2021-01" db="EMBL/GenBank/DDBJ databases">
        <title>Whole genome shotgun sequence of Cellulomonas chitinilytica NBRC 110799.</title>
        <authorList>
            <person name="Komaki H."/>
            <person name="Tamura T."/>
        </authorList>
    </citation>
    <scope>NUCLEOTIDE SEQUENCE</scope>
    <source>
        <strain evidence="13">NBRC 110799</strain>
    </source>
</reference>
<dbReference type="InterPro" id="IPR025828">
    <property type="entry name" value="Put_sensor_dom"/>
</dbReference>
<gene>
    <name evidence="13" type="ORF">Cch01nite_16250</name>
</gene>
<keyword evidence="9" id="KW-1133">Transmembrane helix</keyword>
<dbReference type="AlphaFoldDB" id="A0A919U0Z2"/>
<feature type="transmembrane region" description="Helical" evidence="9">
    <location>
        <begin position="174"/>
        <end position="191"/>
    </location>
</feature>
<keyword evidence="9" id="KW-0812">Transmembrane</keyword>
<evidence type="ECO:0000256" key="4">
    <source>
        <dbReference type="ARBA" id="ARBA00022679"/>
    </source>
</evidence>
<dbReference type="EC" id="2.7.13.3" evidence="2"/>
<accession>A0A919U0Z2</accession>
<evidence type="ECO:0000259" key="11">
    <source>
        <dbReference type="Pfam" id="PF07730"/>
    </source>
</evidence>
<dbReference type="GO" id="GO:0005524">
    <property type="term" value="F:ATP binding"/>
    <property type="evidence" value="ECO:0007669"/>
    <property type="project" value="UniProtKB-KW"/>
</dbReference>
<evidence type="ECO:0000256" key="6">
    <source>
        <dbReference type="ARBA" id="ARBA00022777"/>
    </source>
</evidence>
<dbReference type="Pfam" id="PF07730">
    <property type="entry name" value="HisKA_3"/>
    <property type="match status" value="1"/>
</dbReference>
<evidence type="ECO:0000256" key="9">
    <source>
        <dbReference type="SAM" id="Phobius"/>
    </source>
</evidence>
<name>A0A919U0Z2_9CELL</name>
<feature type="transmembrane region" description="Helical" evidence="9">
    <location>
        <begin position="14"/>
        <end position="33"/>
    </location>
</feature>
<evidence type="ECO:0000313" key="14">
    <source>
        <dbReference type="Proteomes" id="UP000632740"/>
    </source>
</evidence>
<dbReference type="Pfam" id="PF13796">
    <property type="entry name" value="Sensor"/>
    <property type="match status" value="1"/>
</dbReference>
<evidence type="ECO:0000259" key="10">
    <source>
        <dbReference type="Pfam" id="PF02518"/>
    </source>
</evidence>